<feature type="domain" description="Phosphatidic acid phosphatase type 2/haloperoxidase" evidence="2">
    <location>
        <begin position="101"/>
        <end position="213"/>
    </location>
</feature>
<evidence type="ECO:0000313" key="3">
    <source>
        <dbReference type="EMBL" id="MBB6069375.1"/>
    </source>
</evidence>
<name>A0A841GWB2_9BACT</name>
<dbReference type="Proteomes" id="UP000582837">
    <property type="component" value="Unassembled WGS sequence"/>
</dbReference>
<evidence type="ECO:0000313" key="4">
    <source>
        <dbReference type="Proteomes" id="UP000582837"/>
    </source>
</evidence>
<dbReference type="InterPro" id="IPR036938">
    <property type="entry name" value="PAP2/HPO_sf"/>
</dbReference>
<keyword evidence="4" id="KW-1185">Reference proteome</keyword>
<organism evidence="3 4">
    <name type="scientific">Longimicrobium terrae</name>
    <dbReference type="NCBI Taxonomy" id="1639882"/>
    <lineage>
        <taxon>Bacteria</taxon>
        <taxon>Pseudomonadati</taxon>
        <taxon>Gemmatimonadota</taxon>
        <taxon>Longimicrobiia</taxon>
        <taxon>Longimicrobiales</taxon>
        <taxon>Longimicrobiaceae</taxon>
        <taxon>Longimicrobium</taxon>
    </lineage>
</organism>
<proteinExistence type="predicted"/>
<dbReference type="AlphaFoldDB" id="A0A841GWB2"/>
<dbReference type="Gene3D" id="1.20.144.10">
    <property type="entry name" value="Phosphatidic acid phosphatase type 2/haloperoxidase"/>
    <property type="match status" value="1"/>
</dbReference>
<dbReference type="RefSeq" id="WP_170037793.1">
    <property type="nucleotide sequence ID" value="NZ_JABDTL010000002.1"/>
</dbReference>
<keyword evidence="1" id="KW-0732">Signal</keyword>
<dbReference type="Pfam" id="PF01569">
    <property type="entry name" value="PAP2"/>
    <property type="match status" value="1"/>
</dbReference>
<feature type="signal peptide" evidence="1">
    <location>
        <begin position="1"/>
        <end position="23"/>
    </location>
</feature>
<feature type="chain" id="PRO_5032352270" evidence="1">
    <location>
        <begin position="24"/>
        <end position="242"/>
    </location>
</feature>
<comment type="caution">
    <text evidence="3">The sequence shown here is derived from an EMBL/GenBank/DDBJ whole genome shotgun (WGS) entry which is preliminary data.</text>
</comment>
<dbReference type="InterPro" id="IPR000326">
    <property type="entry name" value="PAP2/HPO"/>
</dbReference>
<sequence>MRLLRHIAPLLALAAALPRPAAAQDVWPSRRETVAGAALIGGALLLDRTVASGIPDGGGERWKGVSDIANYGGRPQWSAALLGATWGVARVAGNRPLADAAVHVGAGLAAGGVANGLLKFGTGRTRPSRTDDPFRFHALSSGNNRQSFPSGHAVVAFSLASAVSEEARRPWVTVPAYTAAAVVGWSRVYDDKHWTSDAVAGALVGAAAGRGTVRLLHRRGAGRATVALTPSAIAVHLPIRIP</sequence>
<evidence type="ECO:0000259" key="2">
    <source>
        <dbReference type="SMART" id="SM00014"/>
    </source>
</evidence>
<evidence type="ECO:0000256" key="1">
    <source>
        <dbReference type="SAM" id="SignalP"/>
    </source>
</evidence>
<dbReference type="SUPFAM" id="SSF48317">
    <property type="entry name" value="Acid phosphatase/Vanadium-dependent haloperoxidase"/>
    <property type="match status" value="1"/>
</dbReference>
<dbReference type="SMART" id="SM00014">
    <property type="entry name" value="acidPPc"/>
    <property type="match status" value="1"/>
</dbReference>
<gene>
    <name evidence="3" type="ORF">HNQ61_000990</name>
</gene>
<reference evidence="3 4" key="1">
    <citation type="submission" date="2020-08" db="EMBL/GenBank/DDBJ databases">
        <title>Genomic Encyclopedia of Type Strains, Phase IV (KMG-IV): sequencing the most valuable type-strain genomes for metagenomic binning, comparative biology and taxonomic classification.</title>
        <authorList>
            <person name="Goeker M."/>
        </authorList>
    </citation>
    <scope>NUCLEOTIDE SEQUENCE [LARGE SCALE GENOMIC DNA]</scope>
    <source>
        <strain evidence="3 4">DSM 29007</strain>
    </source>
</reference>
<accession>A0A841GWB2</accession>
<protein>
    <submittedName>
        <fullName evidence="3">Membrane-associated phospholipid phosphatase</fullName>
    </submittedName>
</protein>
<dbReference type="EMBL" id="JACHIA010000002">
    <property type="protein sequence ID" value="MBB6069375.1"/>
    <property type="molecule type" value="Genomic_DNA"/>
</dbReference>